<sequence>MKMGHQGIHQRIYLGISKVGEEVQSSQPLLMEYLHHQMSIMTKIFPMAFGAILPAEKLGCMGSQGNPEETICNPNLLLSKSWIQNVQATKDYQKSAHQIYHQEIIKEAQQGPTWSSP</sequence>
<protein>
    <submittedName>
        <fullName evidence="1">Uncharacterized protein</fullName>
    </submittedName>
</protein>
<dbReference type="AlphaFoldDB" id="A0A7C9CEX7"/>
<evidence type="ECO:0000313" key="1">
    <source>
        <dbReference type="EMBL" id="MBA4615247.1"/>
    </source>
</evidence>
<accession>A0A7C9CEX7</accession>
<name>A0A7C9CEX7_OPUST</name>
<reference evidence="1" key="1">
    <citation type="journal article" date="2013" name="J. Plant Res.">
        <title>Effect of fungi and light on seed germination of three Opuntia species from semiarid lands of central Mexico.</title>
        <authorList>
            <person name="Delgado-Sanchez P."/>
            <person name="Jimenez-Bremont J.F."/>
            <person name="Guerrero-Gonzalez Mde L."/>
            <person name="Flores J."/>
        </authorList>
    </citation>
    <scope>NUCLEOTIDE SEQUENCE</scope>
    <source>
        <tissue evidence="1">Cladode</tissue>
    </source>
</reference>
<dbReference type="EMBL" id="GISG01006587">
    <property type="protein sequence ID" value="MBA4615247.1"/>
    <property type="molecule type" value="Transcribed_RNA"/>
</dbReference>
<proteinExistence type="predicted"/>
<reference evidence="1" key="2">
    <citation type="submission" date="2020-07" db="EMBL/GenBank/DDBJ databases">
        <authorList>
            <person name="Vera ALvarez R."/>
            <person name="Arias-Moreno D.M."/>
            <person name="Jimenez-Jacinto V."/>
            <person name="Jimenez-Bremont J.F."/>
            <person name="Swaminathan K."/>
            <person name="Moose S.P."/>
            <person name="Guerrero-Gonzalez M.L."/>
            <person name="Marino-Ramirez L."/>
            <person name="Landsman D."/>
            <person name="Rodriguez-Kessler M."/>
            <person name="Delgado-Sanchez P."/>
        </authorList>
    </citation>
    <scope>NUCLEOTIDE SEQUENCE</scope>
    <source>
        <tissue evidence="1">Cladode</tissue>
    </source>
</reference>
<organism evidence="1">
    <name type="scientific">Opuntia streptacantha</name>
    <name type="common">Prickly pear cactus</name>
    <name type="synonym">Opuntia cardona</name>
    <dbReference type="NCBI Taxonomy" id="393608"/>
    <lineage>
        <taxon>Eukaryota</taxon>
        <taxon>Viridiplantae</taxon>
        <taxon>Streptophyta</taxon>
        <taxon>Embryophyta</taxon>
        <taxon>Tracheophyta</taxon>
        <taxon>Spermatophyta</taxon>
        <taxon>Magnoliopsida</taxon>
        <taxon>eudicotyledons</taxon>
        <taxon>Gunneridae</taxon>
        <taxon>Pentapetalae</taxon>
        <taxon>Caryophyllales</taxon>
        <taxon>Cactineae</taxon>
        <taxon>Cactaceae</taxon>
        <taxon>Opuntioideae</taxon>
        <taxon>Opuntia</taxon>
    </lineage>
</organism>